<dbReference type="Proteomes" id="UP000526307">
    <property type="component" value="Unassembled WGS sequence"/>
</dbReference>
<evidence type="ECO:0000313" key="4">
    <source>
        <dbReference type="Proteomes" id="UP000526307"/>
    </source>
</evidence>
<accession>A0A7Y9B0S4</accession>
<feature type="transmembrane region" description="Helical" evidence="2">
    <location>
        <begin position="21"/>
        <end position="41"/>
    </location>
</feature>
<keyword evidence="2" id="KW-0812">Transmembrane</keyword>
<dbReference type="EMBL" id="JABXYR010000001">
    <property type="protein sequence ID" value="NWO23182.1"/>
    <property type="molecule type" value="Genomic_DNA"/>
</dbReference>
<protein>
    <submittedName>
        <fullName evidence="3">Uncharacterized protein</fullName>
    </submittedName>
</protein>
<comment type="caution">
    <text evidence="3">The sequence shown here is derived from an EMBL/GenBank/DDBJ whole genome shotgun (WGS) entry which is preliminary data.</text>
</comment>
<keyword evidence="2" id="KW-0472">Membrane</keyword>
<evidence type="ECO:0000313" key="3">
    <source>
        <dbReference type="EMBL" id="NWO23182.1"/>
    </source>
</evidence>
<dbReference type="RefSeq" id="WP_178978367.1">
    <property type="nucleotide sequence ID" value="NZ_JABXYR010000001.1"/>
</dbReference>
<reference evidence="3 4" key="1">
    <citation type="submission" date="2020-06" db="EMBL/GenBank/DDBJ databases">
        <title>Mogibacterium timidum strain W9173 genomic sequence.</title>
        <authorList>
            <person name="Wade W.G."/>
            <person name="Johnston C.D."/>
            <person name="Chen T."/>
            <person name="Dewhirst F.E."/>
        </authorList>
    </citation>
    <scope>NUCLEOTIDE SEQUENCE [LARGE SCALE GENOMIC DNA]</scope>
    <source>
        <strain evidence="3 4">W9173</strain>
    </source>
</reference>
<evidence type="ECO:0000256" key="2">
    <source>
        <dbReference type="SAM" id="Phobius"/>
    </source>
</evidence>
<evidence type="ECO:0000256" key="1">
    <source>
        <dbReference type="SAM" id="MobiDB-lite"/>
    </source>
</evidence>
<keyword evidence="4" id="KW-1185">Reference proteome</keyword>
<feature type="transmembrane region" description="Helical" evidence="2">
    <location>
        <begin position="47"/>
        <end position="66"/>
    </location>
</feature>
<name>A0A7Y9B0S4_9FIRM</name>
<dbReference type="AlphaFoldDB" id="A0A7Y9B0S4"/>
<sequence length="113" mass="12250">MDNSLKRFLVSNTPLAKLTRTIMQAIISYVVVNLPMLLNMAKISPEMQVILVPVIMGILSPLMAFIGGKMPDKGDPVQATPAMVNETNPYTVDVPASPIQEQPIERSASNGDL</sequence>
<keyword evidence="2" id="KW-1133">Transmembrane helix</keyword>
<gene>
    <name evidence="3" type="ORF">HW270_03680</name>
</gene>
<proteinExistence type="predicted"/>
<organism evidence="3 4">
    <name type="scientific">Mogibacterium timidum</name>
    <dbReference type="NCBI Taxonomy" id="35519"/>
    <lineage>
        <taxon>Bacteria</taxon>
        <taxon>Bacillati</taxon>
        <taxon>Bacillota</taxon>
        <taxon>Clostridia</taxon>
        <taxon>Peptostreptococcales</taxon>
        <taxon>Anaerovoracaceae</taxon>
        <taxon>Mogibacterium</taxon>
    </lineage>
</organism>
<feature type="region of interest" description="Disordered" evidence="1">
    <location>
        <begin position="90"/>
        <end position="113"/>
    </location>
</feature>